<feature type="compositionally biased region" description="Basic residues" evidence="2">
    <location>
        <begin position="223"/>
        <end position="239"/>
    </location>
</feature>
<dbReference type="EMBL" id="GIBP01001599">
    <property type="protein sequence ID" value="NDV30568.1"/>
    <property type="molecule type" value="Transcribed_RNA"/>
</dbReference>
<feature type="compositionally biased region" description="Low complexity" evidence="2">
    <location>
        <begin position="1"/>
        <end position="13"/>
    </location>
</feature>
<dbReference type="PROSITE" id="PS50238">
    <property type="entry name" value="RHOGAP"/>
    <property type="match status" value="1"/>
</dbReference>
<evidence type="ECO:0000313" key="4">
    <source>
        <dbReference type="EMBL" id="NDV30568.1"/>
    </source>
</evidence>
<dbReference type="CDD" id="cd00159">
    <property type="entry name" value="RhoGAP"/>
    <property type="match status" value="1"/>
</dbReference>
<feature type="region of interest" description="Disordered" evidence="2">
    <location>
        <begin position="1"/>
        <end position="151"/>
    </location>
</feature>
<accession>A0A6B2L132</accession>
<dbReference type="InterPro" id="IPR051025">
    <property type="entry name" value="RhoGAP"/>
</dbReference>
<dbReference type="SUPFAM" id="SSF48350">
    <property type="entry name" value="GTPase activation domain, GAP"/>
    <property type="match status" value="1"/>
</dbReference>
<dbReference type="PANTHER" id="PTHR15228">
    <property type="entry name" value="SPERMATHECAL PHYSIOLOGY VARIANT"/>
    <property type="match status" value="1"/>
</dbReference>
<protein>
    <recommendedName>
        <fullName evidence="3">Rho-GAP domain-containing protein</fullName>
    </recommendedName>
</protein>
<sequence>MTNLTNLTNPPTTSESSPDIPALPSEGSSQDTPQRLLSTPLHSRPACRNLTVMSPGSDPLSVSETRRKTPQRSITELVTNTRLPDSPSEDKAKPVFTLTSASKGKDGESNANDDSPAADEKAASRTSAMRNKATREKSLDSELKKMNDRNAEMSKMEQVKYIQKFKEEKARQTFKIELEKKLERDLQSVTSPKHVIRSPVSARTEKTNKLRVPDLPVPEYSPSKKHIRSTSVKSPRKLIHKDSDEKEVDENLKKNSDFAPISFLNQFGKNLDLVSPREKKDAIKSVLFSPRKELVSPRPDAAKTEKKLRRIRKGKQSLYFGIPLEETFKLLQDMEQEHFIFQCISFLEKHGLETEGVFRVSPSAEVVQELCRGLDSGGSLVFDDKLTVHEVAGLIKRYFSELPNRLLSSQYSSSFKKTDTDEQILSKISTMYDELPELNKIVLFKILALLQTISEHSEKNKMTPKNLSVCMITLFPEPEVNQPSSNNPLDLMAVGKEILEITGLLTRTIELMISSLKDLGSKLQKSIID</sequence>
<reference evidence="4" key="1">
    <citation type="journal article" date="2020" name="J. Eukaryot. Microbiol.">
        <title>De novo Sequencing, Assembly and Annotation of the Transcriptome for the Free-Living Testate Amoeba Arcella intermedia.</title>
        <authorList>
            <person name="Ribeiro G.M."/>
            <person name="Porfirio-Sousa A.L."/>
            <person name="Maurer-Alcala X.X."/>
            <person name="Katz L.A."/>
            <person name="Lahr D.J.G."/>
        </authorList>
    </citation>
    <scope>NUCLEOTIDE SEQUENCE</scope>
</reference>
<dbReference type="PANTHER" id="PTHR15228:SF25">
    <property type="entry name" value="F-BAR DOMAIN-CONTAINING PROTEIN"/>
    <property type="match status" value="1"/>
</dbReference>
<organism evidence="4">
    <name type="scientific">Arcella intermedia</name>
    <dbReference type="NCBI Taxonomy" id="1963864"/>
    <lineage>
        <taxon>Eukaryota</taxon>
        <taxon>Amoebozoa</taxon>
        <taxon>Tubulinea</taxon>
        <taxon>Elardia</taxon>
        <taxon>Arcellinida</taxon>
        <taxon>Sphaerothecina</taxon>
        <taxon>Arcellidae</taxon>
        <taxon>Arcella</taxon>
    </lineage>
</organism>
<dbReference type="InterPro" id="IPR000198">
    <property type="entry name" value="RhoGAP_dom"/>
</dbReference>
<feature type="compositionally biased region" description="Basic and acidic residues" evidence="2">
    <location>
        <begin position="133"/>
        <end position="151"/>
    </location>
</feature>
<feature type="compositionally biased region" description="Polar residues" evidence="2">
    <location>
        <begin position="26"/>
        <end position="41"/>
    </location>
</feature>
<dbReference type="GO" id="GO:0005096">
    <property type="term" value="F:GTPase activator activity"/>
    <property type="evidence" value="ECO:0007669"/>
    <property type="project" value="UniProtKB-KW"/>
</dbReference>
<feature type="compositionally biased region" description="Basic and acidic residues" evidence="2">
    <location>
        <begin position="240"/>
        <end position="250"/>
    </location>
</feature>
<dbReference type="SMART" id="SM00324">
    <property type="entry name" value="RhoGAP"/>
    <property type="match status" value="1"/>
</dbReference>
<feature type="domain" description="Rho-GAP" evidence="3">
    <location>
        <begin position="322"/>
        <end position="520"/>
    </location>
</feature>
<keyword evidence="1" id="KW-0343">GTPase activation</keyword>
<proteinExistence type="predicted"/>
<dbReference type="Gene3D" id="1.10.555.10">
    <property type="entry name" value="Rho GTPase activation protein"/>
    <property type="match status" value="1"/>
</dbReference>
<dbReference type="Pfam" id="PF00620">
    <property type="entry name" value="RhoGAP"/>
    <property type="match status" value="1"/>
</dbReference>
<dbReference type="GO" id="GO:0007165">
    <property type="term" value="P:signal transduction"/>
    <property type="evidence" value="ECO:0007669"/>
    <property type="project" value="InterPro"/>
</dbReference>
<dbReference type="AlphaFoldDB" id="A0A6B2L132"/>
<feature type="region of interest" description="Disordered" evidence="2">
    <location>
        <begin position="213"/>
        <end position="250"/>
    </location>
</feature>
<name>A0A6B2L132_9EUKA</name>
<feature type="compositionally biased region" description="Polar residues" evidence="2">
    <location>
        <begin position="71"/>
        <end position="83"/>
    </location>
</feature>
<evidence type="ECO:0000256" key="2">
    <source>
        <dbReference type="SAM" id="MobiDB-lite"/>
    </source>
</evidence>
<evidence type="ECO:0000256" key="1">
    <source>
        <dbReference type="ARBA" id="ARBA00022468"/>
    </source>
</evidence>
<dbReference type="InterPro" id="IPR008936">
    <property type="entry name" value="Rho_GTPase_activation_prot"/>
</dbReference>
<evidence type="ECO:0000259" key="3">
    <source>
        <dbReference type="PROSITE" id="PS50238"/>
    </source>
</evidence>